<dbReference type="Pfam" id="PF25954">
    <property type="entry name" value="Beta-barrel_RND_2"/>
    <property type="match status" value="1"/>
</dbReference>
<dbReference type="InterPro" id="IPR058625">
    <property type="entry name" value="MdtA-like_BSH"/>
</dbReference>
<dbReference type="KEGG" id="esj:SJ05684_b58070"/>
<dbReference type="InterPro" id="IPR006143">
    <property type="entry name" value="RND_pump_MFP"/>
</dbReference>
<dbReference type="EMBL" id="CP023068">
    <property type="protein sequence ID" value="ASY66789.1"/>
    <property type="molecule type" value="Genomic_DNA"/>
</dbReference>
<feature type="domain" description="Multidrug resistance protein MdtA-like barrel-sandwich hybrid" evidence="2">
    <location>
        <begin position="20"/>
        <end position="171"/>
    </location>
</feature>
<dbReference type="Gene3D" id="2.40.50.100">
    <property type="match status" value="1"/>
</dbReference>
<dbReference type="GO" id="GO:1990281">
    <property type="term" value="C:efflux pump complex"/>
    <property type="evidence" value="ECO:0007669"/>
    <property type="project" value="TreeGrafter"/>
</dbReference>
<dbReference type="Gene3D" id="2.40.420.20">
    <property type="match status" value="1"/>
</dbReference>
<dbReference type="PANTHER" id="PTHR30469">
    <property type="entry name" value="MULTIDRUG RESISTANCE PROTEIN MDTA"/>
    <property type="match status" value="1"/>
</dbReference>
<accession>A0A249PNB8</accession>
<evidence type="ECO:0000259" key="2">
    <source>
        <dbReference type="Pfam" id="PF25917"/>
    </source>
</evidence>
<evidence type="ECO:0000313" key="4">
    <source>
        <dbReference type="EMBL" id="ASY66789.1"/>
    </source>
</evidence>
<dbReference type="AlphaFoldDB" id="A0A249PNB8"/>
<protein>
    <submittedName>
        <fullName evidence="4">Macrolide-specific efflux protein MacA</fullName>
    </submittedName>
</protein>
<evidence type="ECO:0000259" key="3">
    <source>
        <dbReference type="Pfam" id="PF25954"/>
    </source>
</evidence>
<feature type="domain" description="CusB-like beta-barrel" evidence="3">
    <location>
        <begin position="184"/>
        <end position="257"/>
    </location>
</feature>
<evidence type="ECO:0000313" key="5">
    <source>
        <dbReference type="Proteomes" id="UP000217211"/>
    </source>
</evidence>
<organism evidence="4 5">
    <name type="scientific">Sinorhizobium sojae CCBAU 05684</name>
    <dbReference type="NCBI Taxonomy" id="716928"/>
    <lineage>
        <taxon>Bacteria</taxon>
        <taxon>Pseudomonadati</taxon>
        <taxon>Pseudomonadota</taxon>
        <taxon>Alphaproteobacteria</taxon>
        <taxon>Hyphomicrobiales</taxon>
        <taxon>Rhizobiaceae</taxon>
        <taxon>Sinorhizobium/Ensifer group</taxon>
        <taxon>Sinorhizobium</taxon>
    </lineage>
</organism>
<dbReference type="GO" id="GO:0015562">
    <property type="term" value="F:efflux transmembrane transporter activity"/>
    <property type="evidence" value="ECO:0007669"/>
    <property type="project" value="TreeGrafter"/>
</dbReference>
<keyword evidence="5" id="KW-1185">Reference proteome</keyword>
<dbReference type="PANTHER" id="PTHR30469:SF33">
    <property type="entry name" value="SLR1207 PROTEIN"/>
    <property type="match status" value="1"/>
</dbReference>
<reference evidence="4 5" key="1">
    <citation type="submission" date="2017-08" db="EMBL/GenBank/DDBJ databases">
        <title>Multipartite genome sequences of Sinorhizobium species nodulating soybeans.</title>
        <authorList>
            <person name="Tian C.F."/>
        </authorList>
    </citation>
    <scope>NUCLEOTIDE SEQUENCE [LARGE SCALE GENOMIC DNA]</scope>
    <source>
        <strain evidence="4 5">CCBAU 05684</strain>
        <plasmid evidence="5">psj05684b</plasmid>
    </source>
</reference>
<dbReference type="eggNOG" id="COG0845">
    <property type="taxonomic scope" value="Bacteria"/>
</dbReference>
<keyword evidence="4" id="KW-0614">Plasmid</keyword>
<dbReference type="Proteomes" id="UP000217211">
    <property type="component" value="Plasmid pSJ05684b"/>
</dbReference>
<dbReference type="Gene3D" id="1.10.287.470">
    <property type="entry name" value="Helix hairpin bin"/>
    <property type="match status" value="1"/>
</dbReference>
<dbReference type="Pfam" id="PF25917">
    <property type="entry name" value="BSH_RND"/>
    <property type="match status" value="1"/>
</dbReference>
<geneLocation type="plasmid" evidence="5">
    <name>psj05684b</name>
</geneLocation>
<sequence length="347" mass="36922">MRRIVDRIEVTGTVRPVALVNVSSELSGQIKEFRADFNDEVRRDDVLALIDPRLFEIAVEQAQAQVGVAESDVLKAEVSLRDAEEEFERKKSLAARGTGSQVDLSKAEAARDLAEAQRQDAGYALASAEAGLKKAKSDLERTGIRSPVDGTVIHRNIEVGQTVTVGLDAPVLYTIAQDLREMQVNVSVPEAEIGRIHPGLRMEFTVDAYPGQLFQGKVLQIRLQPQTTQNVVTYTVIAAAPNPDLSLLPGMTATARIIVDETGTTLAVPTAALRFRLPNEPRGGENRVLVARGGQVTAVPVKLGASDGGFTAVTAEGLSPGDIVITGLAAGASQGGAQDGRRLIGIF</sequence>
<gene>
    <name evidence="4" type="ORF">SJ05684_b58070</name>
</gene>
<name>A0A249PNB8_9HYPH</name>
<dbReference type="Gene3D" id="2.40.30.170">
    <property type="match status" value="1"/>
</dbReference>
<dbReference type="InterPro" id="IPR058792">
    <property type="entry name" value="Beta-barrel_RND_2"/>
</dbReference>
<dbReference type="STRING" id="716928.GCA_000261485_03480"/>
<proteinExistence type="inferred from homology"/>
<evidence type="ECO:0000256" key="1">
    <source>
        <dbReference type="ARBA" id="ARBA00009477"/>
    </source>
</evidence>
<dbReference type="NCBIfam" id="TIGR01730">
    <property type="entry name" value="RND_mfp"/>
    <property type="match status" value="1"/>
</dbReference>
<comment type="similarity">
    <text evidence="1">Belongs to the membrane fusion protein (MFP) (TC 8.A.1) family.</text>
</comment>
<dbReference type="SUPFAM" id="SSF111369">
    <property type="entry name" value="HlyD-like secretion proteins"/>
    <property type="match status" value="1"/>
</dbReference>